<dbReference type="RefSeq" id="WP_077101625.1">
    <property type="nucleotide sequence ID" value="NZ_LT717701.1"/>
</dbReference>
<reference evidence="2 3" key="1">
    <citation type="submission" date="2017-01" db="EMBL/GenBank/DDBJ databases">
        <authorList>
            <consortium name="Urmite Genomes"/>
        </authorList>
    </citation>
    <scope>NUCLEOTIDE SEQUENCE [LARGE SCALE GENOMIC DNA]</scope>
    <source>
        <strain evidence="2 3">AB308</strain>
    </source>
</reference>
<dbReference type="Proteomes" id="UP000241595">
    <property type="component" value="Unassembled WGS sequence"/>
</dbReference>
<dbReference type="InterPro" id="IPR011008">
    <property type="entry name" value="Dimeric_a/b-barrel"/>
</dbReference>
<organism evidence="2 3">
    <name type="scientific">Mycobacterium terramassiliense</name>
    <dbReference type="NCBI Taxonomy" id="1841859"/>
    <lineage>
        <taxon>Bacteria</taxon>
        <taxon>Bacillati</taxon>
        <taxon>Actinomycetota</taxon>
        <taxon>Actinomycetes</taxon>
        <taxon>Mycobacteriales</taxon>
        <taxon>Mycobacteriaceae</taxon>
        <taxon>Mycobacterium</taxon>
    </lineage>
</organism>
<dbReference type="SUPFAM" id="SSF54909">
    <property type="entry name" value="Dimeric alpha+beta barrel"/>
    <property type="match status" value="1"/>
</dbReference>
<evidence type="ECO:0000313" key="2">
    <source>
        <dbReference type="EMBL" id="SPM30576.1"/>
    </source>
</evidence>
<dbReference type="GO" id="GO:0016491">
    <property type="term" value="F:oxidoreductase activity"/>
    <property type="evidence" value="ECO:0007669"/>
    <property type="project" value="InterPro"/>
</dbReference>
<dbReference type="NCBIfam" id="TIGR02118">
    <property type="entry name" value="EthD family reductase"/>
    <property type="match status" value="1"/>
</dbReference>
<dbReference type="Gene3D" id="3.30.70.100">
    <property type="match status" value="1"/>
</dbReference>
<dbReference type="Pfam" id="PF07110">
    <property type="entry name" value="EthD"/>
    <property type="match status" value="1"/>
</dbReference>
<dbReference type="AlphaFoldDB" id="A0A2U3NGA2"/>
<proteinExistence type="predicted"/>
<gene>
    <name evidence="2" type="ORF">MTAB308_4085</name>
</gene>
<name>A0A2U3NGA2_9MYCO</name>
<sequence>MVKLVFCCRRRAELSAEQFQTYWRDSHANLVRSVRDEIPAMSRYVQSHTILGPLTDQARASRGTGEPPYDGIAEIWLDFDAPAAAPDAMAEAMQRLLHDELTFVDMARSSVFVTEEHHIF</sequence>
<keyword evidence="3" id="KW-1185">Reference proteome</keyword>
<protein>
    <submittedName>
        <fullName evidence="2">EthD domain protein</fullName>
    </submittedName>
</protein>
<evidence type="ECO:0000259" key="1">
    <source>
        <dbReference type="Pfam" id="PF07110"/>
    </source>
</evidence>
<feature type="domain" description="EthD" evidence="1">
    <location>
        <begin position="13"/>
        <end position="106"/>
    </location>
</feature>
<accession>A0A2U3NGA2</accession>
<dbReference type="OrthoDB" id="3535638at2"/>
<dbReference type="InterPro" id="IPR009799">
    <property type="entry name" value="EthD_dom"/>
</dbReference>
<dbReference type="STRING" id="1841859.GCA_900157385_04086"/>
<dbReference type="EMBL" id="FTRV01000015">
    <property type="protein sequence ID" value="SPM30576.1"/>
    <property type="molecule type" value="Genomic_DNA"/>
</dbReference>
<evidence type="ECO:0000313" key="3">
    <source>
        <dbReference type="Proteomes" id="UP000241595"/>
    </source>
</evidence>